<dbReference type="PANTHER" id="PTHR43283">
    <property type="entry name" value="BETA-LACTAMASE-RELATED"/>
    <property type="match status" value="1"/>
</dbReference>
<dbReference type="InterPro" id="IPR012338">
    <property type="entry name" value="Beta-lactam/transpept-like"/>
</dbReference>
<evidence type="ECO:0000256" key="1">
    <source>
        <dbReference type="SAM" id="SignalP"/>
    </source>
</evidence>
<reference evidence="3" key="1">
    <citation type="submission" date="2023-02" db="EMBL/GenBank/DDBJ databases">
        <title>Tahibacter soli sp. nov. isolated from soil.</title>
        <authorList>
            <person name="Baek J.H."/>
            <person name="Lee J.K."/>
            <person name="Choi D.G."/>
            <person name="Jeon C.O."/>
        </authorList>
    </citation>
    <scope>NUCLEOTIDE SEQUENCE</scope>
    <source>
        <strain evidence="3">BL</strain>
    </source>
</reference>
<feature type="signal peptide" evidence="1">
    <location>
        <begin position="1"/>
        <end position="20"/>
    </location>
</feature>
<dbReference type="Proteomes" id="UP001139971">
    <property type="component" value="Unassembled WGS sequence"/>
</dbReference>
<proteinExistence type="predicted"/>
<feature type="domain" description="Beta-lactamase-related" evidence="2">
    <location>
        <begin position="34"/>
        <end position="336"/>
    </location>
</feature>
<evidence type="ECO:0000313" key="3">
    <source>
        <dbReference type="EMBL" id="MDC8015457.1"/>
    </source>
</evidence>
<dbReference type="InterPro" id="IPR050789">
    <property type="entry name" value="Diverse_Enzym_Activities"/>
</dbReference>
<dbReference type="AlphaFoldDB" id="A0A9X3YNB2"/>
<dbReference type="EMBL" id="JAOVZO020000020">
    <property type="protein sequence ID" value="MDC8015457.1"/>
    <property type="molecule type" value="Genomic_DNA"/>
</dbReference>
<gene>
    <name evidence="3" type="ORF">OD750_023270</name>
</gene>
<keyword evidence="1" id="KW-0732">Signal</keyword>
<keyword evidence="3" id="KW-0378">Hydrolase</keyword>
<dbReference type="Pfam" id="PF00144">
    <property type="entry name" value="Beta-lactamase"/>
    <property type="match status" value="1"/>
</dbReference>
<protein>
    <submittedName>
        <fullName evidence="3">Serine hydrolase</fullName>
    </submittedName>
</protein>
<accession>A0A9X3YNB2</accession>
<keyword evidence="4" id="KW-1185">Reference proteome</keyword>
<evidence type="ECO:0000313" key="4">
    <source>
        <dbReference type="Proteomes" id="UP001139971"/>
    </source>
</evidence>
<evidence type="ECO:0000259" key="2">
    <source>
        <dbReference type="Pfam" id="PF00144"/>
    </source>
</evidence>
<sequence length="361" mass="39339">MNRVACRVLSLLALSLPSSAAPTDRAAQERAVLDRDVPGLLAEYKIPGVSIAQIENGRLAFAVAYGTQSDGVPATTKTLYNIASLTKPISAEVVLRLVSEGTFTLDDPLDAVWSDPDLAGDERRKLLTPRIGLSHQTGFPNWRRKQPLAFTFTPGTAVSYSGEGYEYVARFAEKKTGVGFEALAERLVFKPLHMAQTAYTDRPWFAGRIATPTSADGRAIAYTANTKYFASDLIHTTPTDYAKFVVGVMRDEGLTKAIAAERRRVQGNTKEQECKTEKRRAACADDVGFGLGWEVNRFGDTTILHHGGRDEGVATYVVADVTRGDATILFTNSDNGLNLLLPLLERLGADARFVAYMRSAL</sequence>
<organism evidence="3 4">
    <name type="scientific">Tahibacter soli</name>
    <dbReference type="NCBI Taxonomy" id="2983605"/>
    <lineage>
        <taxon>Bacteria</taxon>
        <taxon>Pseudomonadati</taxon>
        <taxon>Pseudomonadota</taxon>
        <taxon>Gammaproteobacteria</taxon>
        <taxon>Lysobacterales</taxon>
        <taxon>Rhodanobacteraceae</taxon>
        <taxon>Tahibacter</taxon>
    </lineage>
</organism>
<dbReference type="InterPro" id="IPR001466">
    <property type="entry name" value="Beta-lactam-related"/>
</dbReference>
<dbReference type="SUPFAM" id="SSF56601">
    <property type="entry name" value="beta-lactamase/transpeptidase-like"/>
    <property type="match status" value="1"/>
</dbReference>
<dbReference type="RefSeq" id="WP_263540647.1">
    <property type="nucleotide sequence ID" value="NZ_JAOVZO020000020.1"/>
</dbReference>
<dbReference type="PANTHER" id="PTHR43283:SF18">
    <property type="match status" value="1"/>
</dbReference>
<dbReference type="Gene3D" id="3.40.710.10">
    <property type="entry name" value="DD-peptidase/beta-lactamase superfamily"/>
    <property type="match status" value="1"/>
</dbReference>
<name>A0A9X3YNB2_9GAMM</name>
<feature type="chain" id="PRO_5040725828" evidence="1">
    <location>
        <begin position="21"/>
        <end position="361"/>
    </location>
</feature>
<dbReference type="GO" id="GO:0016787">
    <property type="term" value="F:hydrolase activity"/>
    <property type="evidence" value="ECO:0007669"/>
    <property type="project" value="UniProtKB-KW"/>
</dbReference>
<comment type="caution">
    <text evidence="3">The sequence shown here is derived from an EMBL/GenBank/DDBJ whole genome shotgun (WGS) entry which is preliminary data.</text>
</comment>